<dbReference type="Pfam" id="PF07045">
    <property type="entry name" value="DUF1330"/>
    <property type="match status" value="1"/>
</dbReference>
<dbReference type="Proteomes" id="UP000287563">
    <property type="component" value="Unassembled WGS sequence"/>
</dbReference>
<keyword evidence="3" id="KW-1185">Reference proteome</keyword>
<reference evidence="2 3" key="1">
    <citation type="submission" date="2018-11" db="EMBL/GenBank/DDBJ databases">
        <title>Photobacterium sp. BEI247 sp. nov., a marine bacterium isolated from Yongle Blue Hole in the South China Sea.</title>
        <authorList>
            <person name="Wang X."/>
        </authorList>
    </citation>
    <scope>NUCLEOTIDE SEQUENCE [LARGE SCALE GENOMIC DNA]</scope>
    <source>
        <strain evidence="3">BEI247</strain>
    </source>
</reference>
<evidence type="ECO:0000259" key="1">
    <source>
        <dbReference type="Pfam" id="PF07045"/>
    </source>
</evidence>
<dbReference type="InterPro" id="IPR011008">
    <property type="entry name" value="Dimeric_a/b-barrel"/>
</dbReference>
<feature type="domain" description="DUF1330" evidence="1">
    <location>
        <begin position="7"/>
        <end position="95"/>
    </location>
</feature>
<comment type="caution">
    <text evidence="2">The sequence shown here is derived from an EMBL/GenBank/DDBJ whole genome shotgun (WGS) entry which is preliminary data.</text>
</comment>
<evidence type="ECO:0000313" key="3">
    <source>
        <dbReference type="Proteomes" id="UP000287563"/>
    </source>
</evidence>
<dbReference type="InterPro" id="IPR010753">
    <property type="entry name" value="DUF1330"/>
</dbReference>
<dbReference type="SUPFAM" id="SSF54909">
    <property type="entry name" value="Dimeric alpha+beta barrel"/>
    <property type="match status" value="1"/>
</dbReference>
<dbReference type="RefSeq" id="WP_128784811.1">
    <property type="nucleotide sequence ID" value="NZ_RJLM01000006.1"/>
</dbReference>
<proteinExistence type="predicted"/>
<protein>
    <submittedName>
        <fullName evidence="2">DUF1330 domain-containing protein</fullName>
    </submittedName>
</protein>
<organism evidence="2 3">
    <name type="scientific">Photobacterium chitinilyticum</name>
    <dbReference type="NCBI Taxonomy" id="2485123"/>
    <lineage>
        <taxon>Bacteria</taxon>
        <taxon>Pseudomonadati</taxon>
        <taxon>Pseudomonadota</taxon>
        <taxon>Gammaproteobacteria</taxon>
        <taxon>Vibrionales</taxon>
        <taxon>Vibrionaceae</taxon>
        <taxon>Photobacterium</taxon>
    </lineage>
</organism>
<dbReference type="EMBL" id="RJLM01000006">
    <property type="protein sequence ID" value="RWX54542.1"/>
    <property type="molecule type" value="Genomic_DNA"/>
</dbReference>
<name>A0A444JN24_9GAMM</name>
<dbReference type="OrthoDB" id="5296554at2"/>
<dbReference type="AlphaFoldDB" id="A0A444JN24"/>
<gene>
    <name evidence="2" type="ORF">EDI28_15685</name>
</gene>
<accession>A0A444JN24</accession>
<evidence type="ECO:0000313" key="2">
    <source>
        <dbReference type="EMBL" id="RWX54542.1"/>
    </source>
</evidence>
<sequence length="100" mass="11723">MSYEVLVGLNVIDDRRYQEYRTAMKPILSQFGGRFGYDFKVSEVLQSEVENNDINRVFTINFPNQTDMEAFFSDTEYLNVKARYFESSVKSTTIISSYEK</sequence>
<dbReference type="Gene3D" id="3.30.70.100">
    <property type="match status" value="1"/>
</dbReference>